<keyword evidence="2" id="KW-0472">Membrane</keyword>
<dbReference type="PANTHER" id="PTHR35688">
    <property type="entry name" value="NAD(P)-LINKED OXIDOREDUCTASE SUPERFAMILY PROTEIN"/>
    <property type="match status" value="1"/>
</dbReference>
<feature type="compositionally biased region" description="Basic and acidic residues" evidence="1">
    <location>
        <begin position="141"/>
        <end position="150"/>
    </location>
</feature>
<keyword evidence="3" id="KW-0732">Signal</keyword>
<dbReference type="STRING" id="1169540.A0A0G4ECJ6"/>
<evidence type="ECO:0000256" key="3">
    <source>
        <dbReference type="SAM" id="SignalP"/>
    </source>
</evidence>
<keyword evidence="2" id="KW-0812">Transmembrane</keyword>
<proteinExistence type="predicted"/>
<feature type="compositionally biased region" description="Basic and acidic residues" evidence="1">
    <location>
        <begin position="98"/>
        <end position="119"/>
    </location>
</feature>
<dbReference type="Pfam" id="PF03703">
    <property type="entry name" value="bPH_2"/>
    <property type="match status" value="1"/>
</dbReference>
<dbReference type="VEuPathDB" id="CryptoDB:Vbra_7028"/>
<dbReference type="AlphaFoldDB" id="A0A0G4ECJ6"/>
<dbReference type="PANTHER" id="PTHR35688:SF2">
    <property type="entry name" value="NAD(P)-LINKED OXIDOREDUCTASE SUPERFAMILY PROTEIN"/>
    <property type="match status" value="1"/>
</dbReference>
<protein>
    <recommendedName>
        <fullName evidence="4">YdbS-like PH domain-containing protein</fullName>
    </recommendedName>
</protein>
<keyword evidence="6" id="KW-1185">Reference proteome</keyword>
<organism evidence="5 6">
    <name type="scientific">Vitrella brassicaformis (strain CCMP3155)</name>
    <dbReference type="NCBI Taxonomy" id="1169540"/>
    <lineage>
        <taxon>Eukaryota</taxon>
        <taxon>Sar</taxon>
        <taxon>Alveolata</taxon>
        <taxon>Colpodellida</taxon>
        <taxon>Vitrellaceae</taxon>
        <taxon>Vitrella</taxon>
    </lineage>
</organism>
<evidence type="ECO:0000256" key="2">
    <source>
        <dbReference type="SAM" id="Phobius"/>
    </source>
</evidence>
<evidence type="ECO:0000313" key="6">
    <source>
        <dbReference type="Proteomes" id="UP000041254"/>
    </source>
</evidence>
<reference evidence="5 6" key="1">
    <citation type="submission" date="2014-11" db="EMBL/GenBank/DDBJ databases">
        <authorList>
            <person name="Zhu J."/>
            <person name="Qi W."/>
            <person name="Song R."/>
        </authorList>
    </citation>
    <scope>NUCLEOTIDE SEQUENCE [LARGE SCALE GENOMIC DNA]</scope>
</reference>
<feature type="domain" description="YdbS-like PH" evidence="4">
    <location>
        <begin position="192"/>
        <end position="263"/>
    </location>
</feature>
<feature type="region of interest" description="Disordered" evidence="1">
    <location>
        <begin position="80"/>
        <end position="150"/>
    </location>
</feature>
<feature type="transmembrane region" description="Helical" evidence="2">
    <location>
        <begin position="167"/>
        <end position="192"/>
    </location>
</feature>
<feature type="chain" id="PRO_5005187550" description="YdbS-like PH domain-containing protein" evidence="3">
    <location>
        <begin position="22"/>
        <end position="278"/>
    </location>
</feature>
<dbReference type="Proteomes" id="UP000041254">
    <property type="component" value="Unassembled WGS sequence"/>
</dbReference>
<dbReference type="OrthoDB" id="3001at2759"/>
<dbReference type="EMBL" id="CDMY01000149">
    <property type="protein sequence ID" value="CEL93264.1"/>
    <property type="molecule type" value="Genomic_DNA"/>
</dbReference>
<accession>A0A0G4ECJ6</accession>
<gene>
    <name evidence="5" type="ORF">Vbra_7028</name>
</gene>
<name>A0A0G4ECJ6_VITBC</name>
<dbReference type="InterPro" id="IPR005182">
    <property type="entry name" value="YdbS-like_PH"/>
</dbReference>
<keyword evidence="2" id="KW-1133">Transmembrane helix</keyword>
<sequence length="278" mass="30109">MLSRCIVDLLIFLSCINSALSFVVPLQRGGSIRRLPAAPPPPDGPCVSLLTDESITLLCRHSPAASPLLAAAAESVQGSSSSSTAVAVTEDAADSSEGDERAAKDDSWKDKSAGVEDSKKRKKSRLAKLQERAQVQKQRQVKKDQEKGPRLEAETAFMTTKPSWTEVVIPAISVLTVLGIIPFAGAVARQIWVKYEFTSRRIRVTSGIGGNDETEVIYPEIDSITSVRRGFGVADVGDLNILLKDGSKLEIRSVPNFTEVLKFVQENAEKGTIFRGQQ</sequence>
<feature type="compositionally biased region" description="Low complexity" evidence="1">
    <location>
        <begin position="80"/>
        <end position="90"/>
    </location>
</feature>
<evidence type="ECO:0000256" key="1">
    <source>
        <dbReference type="SAM" id="MobiDB-lite"/>
    </source>
</evidence>
<evidence type="ECO:0000313" key="5">
    <source>
        <dbReference type="EMBL" id="CEL93264.1"/>
    </source>
</evidence>
<feature type="signal peptide" evidence="3">
    <location>
        <begin position="1"/>
        <end position="21"/>
    </location>
</feature>
<dbReference type="InParanoid" id="A0A0G4ECJ6"/>
<evidence type="ECO:0000259" key="4">
    <source>
        <dbReference type="Pfam" id="PF03703"/>
    </source>
</evidence>